<name>A0A3L0W3D3_ECOLX</name>
<dbReference type="AlphaFoldDB" id="A0A3L0W3D3"/>
<dbReference type="EMBL" id="RNRV01000042">
    <property type="protein sequence ID" value="MHO06418.1"/>
    <property type="molecule type" value="Genomic_DNA"/>
</dbReference>
<organism evidence="1">
    <name type="scientific">Escherichia coli</name>
    <dbReference type="NCBI Taxonomy" id="562"/>
    <lineage>
        <taxon>Bacteria</taxon>
        <taxon>Pseudomonadati</taxon>
        <taxon>Pseudomonadota</taxon>
        <taxon>Gammaproteobacteria</taxon>
        <taxon>Enterobacterales</taxon>
        <taxon>Enterobacteriaceae</taxon>
        <taxon>Escherichia</taxon>
    </lineage>
</organism>
<evidence type="ECO:0000313" key="1">
    <source>
        <dbReference type="EMBL" id="MHO06418.1"/>
    </source>
</evidence>
<reference evidence="1" key="1">
    <citation type="submission" date="2018-10" db="EMBL/GenBank/DDBJ databases">
        <authorList>
            <consortium name="NARMS: The National Antimicrobial Resistance Monitoring System"/>
        </authorList>
    </citation>
    <scope>NUCLEOTIDE SEQUENCE [LARGE SCALE GENOMIC DNA]</scope>
    <source>
        <strain evidence="1">CVM N17EC0388</strain>
    </source>
</reference>
<sequence length="78" mass="8796">MPQGPLHTKGASATINRPLKRGTLWITLCSKMGLSTDHSDKAVHNNIKVHIKQYDEIVKTDLETVEMISINVEKDLRE</sequence>
<proteinExistence type="predicted"/>
<accession>A0A3L0W3D3</accession>
<comment type="caution">
    <text evidence="1">The sequence shown here is derived from an EMBL/GenBank/DDBJ whole genome shotgun (WGS) entry which is preliminary data.</text>
</comment>
<gene>
    <name evidence="1" type="ORF">D9F05_18990</name>
</gene>
<protein>
    <submittedName>
        <fullName evidence="1">Uncharacterized protein</fullName>
    </submittedName>
</protein>